<sequence length="422" mass="48523">MSLKNKLNRLKPHLSTGNSSDKKAVPSSVETFVEIPYKEQWEQEHVSPYYLDENFCLIREVKYPLDQRHGHYRFRDFLTAMETWNQQSAAHPLSAKGFQAEELFFFDTETTGLGGGTGNTIFLLGYASIEGEELILRQHILPNPGAEVPLYQSFLEKINYRTLVTYNGKAFDWPQVKTRHTLVREHVPRLPSFGHFDLFHAAKRLWKHKLERLKLAVVEKEVLGVERVDDISGFLAPMIYFDFVENKKPDGMIGILKHNEIDILSLVTLYTHLTFQLCGLDHDSTRKETFEVGRWFAAIGEKDEAEKVLGKLTDGQDVTACQAKLALAFQYKKDREWDKARNLFTEVVQSGEGRLALDACVELAKIYEHRLKDLELALQYCSQAIIISERTPSLHNLSGDPSMDQLQARKERLNRKIIKSPR</sequence>
<organism evidence="3">
    <name type="scientific">Neobacillus citreus</name>
    <dbReference type="NCBI Taxonomy" id="2833578"/>
    <lineage>
        <taxon>Bacteria</taxon>
        <taxon>Bacillati</taxon>
        <taxon>Bacillota</taxon>
        <taxon>Bacilli</taxon>
        <taxon>Bacillales</taxon>
        <taxon>Bacillaceae</taxon>
        <taxon>Neobacillus</taxon>
    </lineage>
</organism>
<accession>A0A942T2R7</accession>
<gene>
    <name evidence="4" type="ORF">KHB02_021895</name>
    <name evidence="3" type="ORF">KHB02_28015</name>
</gene>
<feature type="domain" description="YprB ribonuclease H-like" evidence="2">
    <location>
        <begin position="105"/>
        <end position="273"/>
    </location>
</feature>
<dbReference type="EMBL" id="JAGYPE010000005">
    <property type="protein sequence ID" value="MBS4185235.1"/>
    <property type="molecule type" value="Genomic_DNA"/>
</dbReference>
<protein>
    <submittedName>
        <fullName evidence="3">Ribonuclease H-like domain-containing protein</fullName>
    </submittedName>
</protein>
<evidence type="ECO:0000256" key="1">
    <source>
        <dbReference type="SAM" id="MobiDB-lite"/>
    </source>
</evidence>
<dbReference type="EMBL" id="JAGYPE020000050">
    <property type="protein sequence ID" value="MCH6268186.1"/>
    <property type="molecule type" value="Genomic_DNA"/>
</dbReference>
<dbReference type="PANTHER" id="PTHR38462:SF1">
    <property type="entry name" value="YPRB RIBONUCLEASE H-LIKE DOMAIN-CONTAINING PROTEIN"/>
    <property type="match status" value="1"/>
</dbReference>
<feature type="region of interest" description="Disordered" evidence="1">
    <location>
        <begin position="1"/>
        <end position="25"/>
    </location>
</feature>
<dbReference type="Proteomes" id="UP000677265">
    <property type="component" value="Unassembled WGS sequence"/>
</dbReference>
<dbReference type="GO" id="GO:0003676">
    <property type="term" value="F:nucleic acid binding"/>
    <property type="evidence" value="ECO:0007669"/>
    <property type="project" value="InterPro"/>
</dbReference>
<proteinExistence type="predicted"/>
<evidence type="ECO:0000313" key="3">
    <source>
        <dbReference type="EMBL" id="MBS4185235.1"/>
    </source>
</evidence>
<feature type="compositionally biased region" description="Basic residues" evidence="1">
    <location>
        <begin position="1"/>
        <end position="12"/>
    </location>
</feature>
<dbReference type="RefSeq" id="WP_213145066.1">
    <property type="nucleotide sequence ID" value="NZ_JAGYPE020000050.1"/>
</dbReference>
<keyword evidence="5" id="KW-1185">Reference proteome</keyword>
<dbReference type="Gene3D" id="3.30.420.10">
    <property type="entry name" value="Ribonuclease H-like superfamily/Ribonuclease H"/>
    <property type="match status" value="1"/>
</dbReference>
<evidence type="ECO:0000259" key="2">
    <source>
        <dbReference type="Pfam" id="PF13482"/>
    </source>
</evidence>
<dbReference type="SUPFAM" id="SSF53098">
    <property type="entry name" value="Ribonuclease H-like"/>
    <property type="match status" value="1"/>
</dbReference>
<dbReference type="InterPro" id="IPR011990">
    <property type="entry name" value="TPR-like_helical_dom_sf"/>
</dbReference>
<dbReference type="PANTHER" id="PTHR38462">
    <property type="entry name" value="EXONUCLEASE-LIKE PROTEIN"/>
    <property type="match status" value="1"/>
</dbReference>
<dbReference type="SUPFAM" id="SSF48452">
    <property type="entry name" value="TPR-like"/>
    <property type="match status" value="1"/>
</dbReference>
<dbReference type="InterPro" id="IPR012337">
    <property type="entry name" value="RNaseH-like_sf"/>
</dbReference>
<dbReference type="Gene3D" id="1.25.40.10">
    <property type="entry name" value="Tetratricopeptide repeat domain"/>
    <property type="match status" value="1"/>
</dbReference>
<dbReference type="Pfam" id="PF13482">
    <property type="entry name" value="RNase_H_2"/>
    <property type="match status" value="1"/>
</dbReference>
<evidence type="ECO:0000313" key="5">
    <source>
        <dbReference type="Proteomes" id="UP000677265"/>
    </source>
</evidence>
<dbReference type="InterPro" id="IPR038720">
    <property type="entry name" value="YprB_RNase_H-like_dom"/>
</dbReference>
<evidence type="ECO:0000313" key="4">
    <source>
        <dbReference type="EMBL" id="MCH6268186.1"/>
    </source>
</evidence>
<reference evidence="3" key="1">
    <citation type="submission" date="2021-05" db="EMBL/GenBank/DDBJ databases">
        <title>Novel Bacillus species.</title>
        <authorList>
            <person name="Liu G."/>
        </authorList>
    </citation>
    <scope>NUCLEOTIDE SEQUENCE</scope>
    <source>
        <strain evidence="3 5">FJAT-50051</strain>
    </source>
</reference>
<dbReference type="AlphaFoldDB" id="A0A942T2R7"/>
<comment type="caution">
    <text evidence="3">The sequence shown here is derived from an EMBL/GenBank/DDBJ whole genome shotgun (WGS) entry which is preliminary data.</text>
</comment>
<name>A0A942T2R7_9BACI</name>
<dbReference type="InterPro" id="IPR036397">
    <property type="entry name" value="RNaseH_sf"/>
</dbReference>